<name>A0A1Q3CF68_CEPFO</name>
<evidence type="ECO:0000313" key="2">
    <source>
        <dbReference type="EMBL" id="GAV78772.1"/>
    </source>
</evidence>
<dbReference type="EMBL" id="BDDD01001860">
    <property type="protein sequence ID" value="GAV78772.1"/>
    <property type="molecule type" value="Genomic_DNA"/>
</dbReference>
<comment type="caution">
    <text evidence="2">The sequence shown here is derived from an EMBL/GenBank/DDBJ whole genome shotgun (WGS) entry which is preliminary data.</text>
</comment>
<dbReference type="Proteomes" id="UP000187406">
    <property type="component" value="Unassembled WGS sequence"/>
</dbReference>
<organism evidence="2 3">
    <name type="scientific">Cephalotus follicularis</name>
    <name type="common">Albany pitcher plant</name>
    <dbReference type="NCBI Taxonomy" id="3775"/>
    <lineage>
        <taxon>Eukaryota</taxon>
        <taxon>Viridiplantae</taxon>
        <taxon>Streptophyta</taxon>
        <taxon>Embryophyta</taxon>
        <taxon>Tracheophyta</taxon>
        <taxon>Spermatophyta</taxon>
        <taxon>Magnoliopsida</taxon>
        <taxon>eudicotyledons</taxon>
        <taxon>Gunneridae</taxon>
        <taxon>Pentapetalae</taxon>
        <taxon>rosids</taxon>
        <taxon>fabids</taxon>
        <taxon>Oxalidales</taxon>
        <taxon>Cephalotaceae</taxon>
        <taxon>Cephalotus</taxon>
    </lineage>
</organism>
<proteinExistence type="predicted"/>
<dbReference type="InterPro" id="IPR026960">
    <property type="entry name" value="RVT-Znf"/>
</dbReference>
<dbReference type="InParanoid" id="A0A1Q3CF68"/>
<feature type="domain" description="Reverse transcriptase zinc-binding" evidence="1">
    <location>
        <begin position="2"/>
        <end position="67"/>
    </location>
</feature>
<reference evidence="3" key="1">
    <citation type="submission" date="2016-04" db="EMBL/GenBank/DDBJ databases">
        <title>Cephalotus genome sequencing.</title>
        <authorList>
            <person name="Fukushima K."/>
            <person name="Hasebe M."/>
            <person name="Fang X."/>
        </authorList>
    </citation>
    <scope>NUCLEOTIDE SEQUENCE [LARGE SCALE GENOMIC DNA]</scope>
    <source>
        <strain evidence="3">cv. St1</strain>
    </source>
</reference>
<protein>
    <submittedName>
        <fullName evidence="2">Zf-RVT domain-containing protein</fullName>
    </submittedName>
</protein>
<keyword evidence="3" id="KW-1185">Reference proteome</keyword>
<dbReference type="OrthoDB" id="1747281at2759"/>
<sequence length="102" mass="12053">MWRALWKQHSPNKIKLFAWRACHDALTLKANMAQRGIDMQLLCLICANGDEAKKHLFFECEWAMEVWECSGLVIWQQTQTIDSFAGWVDLLWQKLDKNSLWI</sequence>
<dbReference type="AlphaFoldDB" id="A0A1Q3CF68"/>
<dbReference type="Pfam" id="PF13966">
    <property type="entry name" value="zf-RVT"/>
    <property type="match status" value="1"/>
</dbReference>
<accession>A0A1Q3CF68</accession>
<evidence type="ECO:0000259" key="1">
    <source>
        <dbReference type="Pfam" id="PF13966"/>
    </source>
</evidence>
<evidence type="ECO:0000313" key="3">
    <source>
        <dbReference type="Proteomes" id="UP000187406"/>
    </source>
</evidence>
<gene>
    <name evidence="2" type="ORF">CFOL_v3_22237</name>
</gene>